<dbReference type="AlphaFoldDB" id="A0AAD5QDS4"/>
<reference evidence="2" key="1">
    <citation type="submission" date="2021-06" db="EMBL/GenBank/DDBJ databases">
        <title>Parelaphostrongylus tenuis whole genome reference sequence.</title>
        <authorList>
            <person name="Garwood T.J."/>
            <person name="Larsen P.A."/>
            <person name="Fountain-Jones N.M."/>
            <person name="Garbe J.R."/>
            <person name="Macchietto M.G."/>
            <person name="Kania S.A."/>
            <person name="Gerhold R.W."/>
            <person name="Richards J.E."/>
            <person name="Wolf T.M."/>
        </authorList>
    </citation>
    <scope>NUCLEOTIDE SEQUENCE</scope>
    <source>
        <strain evidence="2">MNPRO001-30</strain>
        <tissue evidence="2">Meninges</tissue>
    </source>
</reference>
<gene>
    <name evidence="2" type="ORF">KIN20_003510</name>
</gene>
<accession>A0AAD5QDS4</accession>
<keyword evidence="1" id="KW-1133">Transmembrane helix</keyword>
<name>A0AAD5QDS4_PARTN</name>
<feature type="transmembrane region" description="Helical" evidence="1">
    <location>
        <begin position="130"/>
        <end position="151"/>
    </location>
</feature>
<protein>
    <recommendedName>
        <fullName evidence="4">G-protein coupled receptors family 1 profile domain-containing protein</fullName>
    </recommendedName>
</protein>
<evidence type="ECO:0000256" key="1">
    <source>
        <dbReference type="SAM" id="Phobius"/>
    </source>
</evidence>
<evidence type="ECO:0000313" key="3">
    <source>
        <dbReference type="Proteomes" id="UP001196413"/>
    </source>
</evidence>
<evidence type="ECO:0008006" key="4">
    <source>
        <dbReference type="Google" id="ProtNLM"/>
    </source>
</evidence>
<keyword evidence="1" id="KW-0472">Membrane</keyword>
<keyword evidence="1" id="KW-0812">Transmembrane</keyword>
<organism evidence="2 3">
    <name type="scientific">Parelaphostrongylus tenuis</name>
    <name type="common">Meningeal worm</name>
    <dbReference type="NCBI Taxonomy" id="148309"/>
    <lineage>
        <taxon>Eukaryota</taxon>
        <taxon>Metazoa</taxon>
        <taxon>Ecdysozoa</taxon>
        <taxon>Nematoda</taxon>
        <taxon>Chromadorea</taxon>
        <taxon>Rhabditida</taxon>
        <taxon>Rhabditina</taxon>
        <taxon>Rhabditomorpha</taxon>
        <taxon>Strongyloidea</taxon>
        <taxon>Metastrongylidae</taxon>
        <taxon>Parelaphostrongylus</taxon>
    </lineage>
</organism>
<proteinExistence type="predicted"/>
<keyword evidence="3" id="KW-1185">Reference proteome</keyword>
<dbReference type="EMBL" id="JAHQIW010000460">
    <property type="protein sequence ID" value="KAJ1348253.1"/>
    <property type="molecule type" value="Genomic_DNA"/>
</dbReference>
<evidence type="ECO:0000313" key="2">
    <source>
        <dbReference type="EMBL" id="KAJ1348253.1"/>
    </source>
</evidence>
<dbReference type="Proteomes" id="UP001196413">
    <property type="component" value="Unassembled WGS sequence"/>
</dbReference>
<comment type="caution">
    <text evidence="2">The sequence shown here is derived from an EMBL/GenBank/DDBJ whole genome shotgun (WGS) entry which is preliminary data.</text>
</comment>
<sequence length="154" mass="17038">MVELADIESGRMTRSASVDKADYSSKYDIMSSPNTPYFEYLLGNYMVVEFPSAEANERRRNCVLSGWTYRKGSGSTSTLSSAIHTSGTFGLRHLPTRRPPPSTGLLAHHITAHDCSIAMDSQIIPAKYQVFYMVIPTITIVGNALIVYVTIRAK</sequence>